<dbReference type="eggNOG" id="ENOG5030H7G">
    <property type="taxonomic scope" value="Bacteria"/>
</dbReference>
<proteinExistence type="predicted"/>
<name>E0RYV0_BUTPB</name>
<gene>
    <name evidence="1" type="ordered locus">bpr_I2061</name>
</gene>
<evidence type="ECO:0000313" key="1">
    <source>
        <dbReference type="EMBL" id="ADL34795.1"/>
    </source>
</evidence>
<reference evidence="1 2" key="1">
    <citation type="journal article" date="2010" name="PLoS ONE">
        <title>The glycobiome of the rumen bacterium Butyrivibrio proteoclasticus B316(T) highlights adaptation to a polysaccharide-rich environment.</title>
        <authorList>
            <person name="Kelly W.J."/>
            <person name="Leahy S.C."/>
            <person name="Altermann E."/>
            <person name="Yeoman C.J."/>
            <person name="Dunne J.C."/>
            <person name="Kong Z."/>
            <person name="Pacheco D.M."/>
            <person name="Li D."/>
            <person name="Noel S.J."/>
            <person name="Moon C.D."/>
            <person name="Cookson A.L."/>
            <person name="Attwood G.T."/>
        </authorList>
    </citation>
    <scope>NUCLEOTIDE SEQUENCE [LARGE SCALE GENOMIC DNA]</scope>
    <source>
        <strain evidence="2">ATCC 51982 / DSM 14932 / B316</strain>
    </source>
</reference>
<dbReference type="STRING" id="515622.bpr_I2061"/>
<accession>E0RYV0</accession>
<organism evidence="1 2">
    <name type="scientific">Butyrivibrio proteoclasticus (strain ATCC 51982 / DSM 14932 / B316)</name>
    <name type="common">Clostridium proteoclasticum</name>
    <dbReference type="NCBI Taxonomy" id="515622"/>
    <lineage>
        <taxon>Bacteria</taxon>
        <taxon>Bacillati</taxon>
        <taxon>Bacillota</taxon>
        <taxon>Clostridia</taxon>
        <taxon>Lachnospirales</taxon>
        <taxon>Lachnospiraceae</taxon>
        <taxon>Butyrivibrio</taxon>
    </lineage>
</organism>
<sequence>MDFGFLASANSITNKYLNQLSSEKALSQVQSLDDETKKKFGKEFEEAYDSMMATRALNENMRSSYEFTHQDSLKDHATRLGYSIDNRVIDMLHIQLSDEMNQKVSSAMNSAINEIGSSV</sequence>
<dbReference type="AlphaFoldDB" id="E0RYV0"/>
<dbReference type="EMBL" id="CP001810">
    <property type="protein sequence ID" value="ADL34795.1"/>
    <property type="molecule type" value="Genomic_DNA"/>
</dbReference>
<dbReference type="Proteomes" id="UP000001299">
    <property type="component" value="Chromosome 1"/>
</dbReference>
<dbReference type="RefSeq" id="WP_013281449.1">
    <property type="nucleotide sequence ID" value="NC_014387.1"/>
</dbReference>
<evidence type="ECO:0000313" key="2">
    <source>
        <dbReference type="Proteomes" id="UP000001299"/>
    </source>
</evidence>
<protein>
    <submittedName>
        <fullName evidence="1">Uncharacterized protein</fullName>
    </submittedName>
</protein>
<dbReference type="KEGG" id="bpb:bpr_I2061"/>
<keyword evidence="2" id="KW-1185">Reference proteome</keyword>
<dbReference type="HOGENOM" id="CLU_2057021_0_0_9"/>